<dbReference type="EMBL" id="BMXA01000002">
    <property type="protein sequence ID" value="GHA06710.1"/>
    <property type="molecule type" value="Genomic_DNA"/>
</dbReference>
<dbReference type="AlphaFoldDB" id="A0A918VLY8"/>
<keyword evidence="8" id="KW-1185">Reference proteome</keyword>
<evidence type="ECO:0000256" key="4">
    <source>
        <dbReference type="ARBA" id="ARBA00023136"/>
    </source>
</evidence>
<evidence type="ECO:0000256" key="3">
    <source>
        <dbReference type="ARBA" id="ARBA00022989"/>
    </source>
</evidence>
<feature type="chain" id="PRO_5036941908" description="TonB C-terminal domain-containing protein" evidence="5">
    <location>
        <begin position="17"/>
        <end position="340"/>
    </location>
</feature>
<keyword evidence="4" id="KW-0472">Membrane</keyword>
<protein>
    <recommendedName>
        <fullName evidence="6">TonB C-terminal domain-containing protein</fullName>
    </recommendedName>
</protein>
<feature type="domain" description="TonB C-terminal" evidence="6">
    <location>
        <begin position="23"/>
        <end position="119"/>
    </location>
</feature>
<reference evidence="7" key="1">
    <citation type="journal article" date="2014" name="Int. J. Syst. Evol. Microbiol.">
        <title>Complete genome sequence of Corynebacterium casei LMG S-19264T (=DSM 44701T), isolated from a smear-ripened cheese.</title>
        <authorList>
            <consortium name="US DOE Joint Genome Institute (JGI-PGF)"/>
            <person name="Walter F."/>
            <person name="Albersmeier A."/>
            <person name="Kalinowski J."/>
            <person name="Ruckert C."/>
        </authorList>
    </citation>
    <scope>NUCLEOTIDE SEQUENCE</scope>
    <source>
        <strain evidence="7">KCTC 12711</strain>
    </source>
</reference>
<evidence type="ECO:0000256" key="2">
    <source>
        <dbReference type="ARBA" id="ARBA00022692"/>
    </source>
</evidence>
<evidence type="ECO:0000256" key="5">
    <source>
        <dbReference type="SAM" id="SignalP"/>
    </source>
</evidence>
<keyword evidence="5" id="KW-0732">Signal</keyword>
<keyword evidence="3" id="KW-1133">Transmembrane helix</keyword>
<dbReference type="Gene3D" id="3.30.1150.10">
    <property type="match status" value="1"/>
</dbReference>
<dbReference type="InterPro" id="IPR037682">
    <property type="entry name" value="TonB_C"/>
</dbReference>
<gene>
    <name evidence="7" type="ORF">GCM10008090_15470</name>
</gene>
<organism evidence="7 8">
    <name type="scientific">Arenicella chitinivorans</name>
    <dbReference type="NCBI Taxonomy" id="1329800"/>
    <lineage>
        <taxon>Bacteria</taxon>
        <taxon>Pseudomonadati</taxon>
        <taxon>Pseudomonadota</taxon>
        <taxon>Gammaproteobacteria</taxon>
        <taxon>Arenicellales</taxon>
        <taxon>Arenicellaceae</taxon>
        <taxon>Arenicella</taxon>
    </lineage>
</organism>
<evidence type="ECO:0000313" key="7">
    <source>
        <dbReference type="EMBL" id="GHA06710.1"/>
    </source>
</evidence>
<evidence type="ECO:0000259" key="6">
    <source>
        <dbReference type="PROSITE" id="PS52015"/>
    </source>
</evidence>
<dbReference type="InterPro" id="IPR006260">
    <property type="entry name" value="TonB/TolA_C"/>
</dbReference>
<name>A0A918VLY8_9GAMM</name>
<comment type="caution">
    <text evidence="7">The sequence shown here is derived from an EMBL/GenBank/DDBJ whole genome shotgun (WGS) entry which is preliminary data.</text>
</comment>
<evidence type="ECO:0000256" key="1">
    <source>
        <dbReference type="ARBA" id="ARBA00004167"/>
    </source>
</evidence>
<dbReference type="SUPFAM" id="SSF74653">
    <property type="entry name" value="TolA/TonB C-terminal domain"/>
    <property type="match status" value="1"/>
</dbReference>
<dbReference type="GO" id="GO:0055085">
    <property type="term" value="P:transmembrane transport"/>
    <property type="evidence" value="ECO:0007669"/>
    <property type="project" value="InterPro"/>
</dbReference>
<dbReference type="GO" id="GO:0016020">
    <property type="term" value="C:membrane"/>
    <property type="evidence" value="ECO:0007669"/>
    <property type="project" value="UniProtKB-SubCell"/>
</dbReference>
<sequence length="340" mass="38023">MAALGWFLFSCTNAHAASDQILSYTAPKVVKGSVIVEYPPVEELYGKEAWVDLSFMVSETGQPFDIEVTDSSGAKAFIKQAVQALEKGLYSPAMQNGVPIEASQEMRVRFQIQGSLKAAYPKFVRRFRSLMNALKRNDVDKASRIMAKLDTMDIRNLYEDAYLNIARFNYAVATDQPDVTQLRFLSRAVDGQGQEGYLPSKLYLGSMELKFNLEVQTKDYVSALHTYRRMTKLDESGGLEAKYQQLHTQILALKSTPGSYQVVGELAESGIWRFDLFKMRFSLHDVRGEISDLKLKCSARRVSLPVRVDAEFKIPASYGACALVVSGAEGTQFKVLQTTL</sequence>
<dbReference type="Pfam" id="PF03544">
    <property type="entry name" value="TonB_C"/>
    <property type="match status" value="1"/>
</dbReference>
<dbReference type="Proteomes" id="UP000614811">
    <property type="component" value="Unassembled WGS sequence"/>
</dbReference>
<dbReference type="PROSITE" id="PS52015">
    <property type="entry name" value="TONB_CTD"/>
    <property type="match status" value="1"/>
</dbReference>
<proteinExistence type="predicted"/>
<comment type="subcellular location">
    <subcellularLocation>
        <location evidence="1">Membrane</location>
        <topology evidence="1">Single-pass membrane protein</topology>
    </subcellularLocation>
</comment>
<evidence type="ECO:0000313" key="8">
    <source>
        <dbReference type="Proteomes" id="UP000614811"/>
    </source>
</evidence>
<dbReference type="NCBIfam" id="TIGR01352">
    <property type="entry name" value="tonB_Cterm"/>
    <property type="match status" value="1"/>
</dbReference>
<reference evidence="7" key="2">
    <citation type="submission" date="2020-09" db="EMBL/GenBank/DDBJ databases">
        <authorList>
            <person name="Sun Q."/>
            <person name="Kim S."/>
        </authorList>
    </citation>
    <scope>NUCLEOTIDE SEQUENCE</scope>
    <source>
        <strain evidence="7">KCTC 12711</strain>
    </source>
</reference>
<keyword evidence="2" id="KW-0812">Transmembrane</keyword>
<accession>A0A918VLY8</accession>
<feature type="signal peptide" evidence="5">
    <location>
        <begin position="1"/>
        <end position="16"/>
    </location>
</feature>